<protein>
    <submittedName>
        <fullName evidence="1">Uncharacterized protein</fullName>
    </submittedName>
</protein>
<comment type="caution">
    <text evidence="1">The sequence shown here is derived from an EMBL/GenBank/DDBJ whole genome shotgun (WGS) entry which is preliminary data.</text>
</comment>
<sequence>MAICRFGPTSDVFITEDGSTLECCACKLNNRAIYSTPLRAEMLHHMKDHLGAGHKVPPEVLVELAQTPKW</sequence>
<dbReference type="Proteomes" id="UP000570514">
    <property type="component" value="Unassembled WGS sequence"/>
</dbReference>
<keyword evidence="2" id="KW-1185">Reference proteome</keyword>
<dbReference type="RefSeq" id="WP_167082377.1">
    <property type="nucleotide sequence ID" value="NZ_BAAADC010000001.1"/>
</dbReference>
<dbReference type="EMBL" id="JAASRM010000001">
    <property type="protein sequence ID" value="NIK88184.1"/>
    <property type="molecule type" value="Genomic_DNA"/>
</dbReference>
<dbReference type="AlphaFoldDB" id="A0A846MXA4"/>
<evidence type="ECO:0000313" key="2">
    <source>
        <dbReference type="Proteomes" id="UP000570514"/>
    </source>
</evidence>
<organism evidence="1 2">
    <name type="scientific">Rhizomicrobium palustre</name>
    <dbReference type="NCBI Taxonomy" id="189966"/>
    <lineage>
        <taxon>Bacteria</taxon>
        <taxon>Pseudomonadati</taxon>
        <taxon>Pseudomonadota</taxon>
        <taxon>Alphaproteobacteria</taxon>
        <taxon>Micropepsales</taxon>
        <taxon>Micropepsaceae</taxon>
        <taxon>Rhizomicrobium</taxon>
    </lineage>
</organism>
<accession>A0A846MXA4</accession>
<reference evidence="1 2" key="1">
    <citation type="submission" date="2020-03" db="EMBL/GenBank/DDBJ databases">
        <title>Genomic Encyclopedia of Type Strains, Phase IV (KMG-IV): sequencing the most valuable type-strain genomes for metagenomic binning, comparative biology and taxonomic classification.</title>
        <authorList>
            <person name="Goeker M."/>
        </authorList>
    </citation>
    <scope>NUCLEOTIDE SEQUENCE [LARGE SCALE GENOMIC DNA]</scope>
    <source>
        <strain evidence="1 2">DSM 19867</strain>
    </source>
</reference>
<gene>
    <name evidence="1" type="ORF">FHS83_001502</name>
</gene>
<evidence type="ECO:0000313" key="1">
    <source>
        <dbReference type="EMBL" id="NIK88184.1"/>
    </source>
</evidence>
<proteinExistence type="predicted"/>
<name>A0A846MXA4_9PROT</name>